<evidence type="ECO:0000256" key="1">
    <source>
        <dbReference type="ARBA" id="ARBA00001974"/>
    </source>
</evidence>
<organism evidence="6 7">
    <name type="scientific">Talaromyces proteolyticus</name>
    <dbReference type="NCBI Taxonomy" id="1131652"/>
    <lineage>
        <taxon>Eukaryota</taxon>
        <taxon>Fungi</taxon>
        <taxon>Dikarya</taxon>
        <taxon>Ascomycota</taxon>
        <taxon>Pezizomycotina</taxon>
        <taxon>Eurotiomycetes</taxon>
        <taxon>Eurotiomycetidae</taxon>
        <taxon>Eurotiales</taxon>
        <taxon>Trichocomaceae</taxon>
        <taxon>Talaromyces</taxon>
        <taxon>Talaromyces sect. Bacilispori</taxon>
    </lineage>
</organism>
<evidence type="ECO:0000256" key="2">
    <source>
        <dbReference type="ARBA" id="ARBA00010139"/>
    </source>
</evidence>
<dbReference type="GO" id="GO:0050660">
    <property type="term" value="F:flavin adenine dinucleotide binding"/>
    <property type="evidence" value="ECO:0007669"/>
    <property type="project" value="InterPro"/>
</dbReference>
<dbReference type="Gene3D" id="3.50.50.60">
    <property type="entry name" value="FAD/NAD(P)-binding domain"/>
    <property type="match status" value="2"/>
</dbReference>
<dbReference type="InterPro" id="IPR051209">
    <property type="entry name" value="FAD-bind_Monooxygenase_sf"/>
</dbReference>
<keyword evidence="4" id="KW-0274">FAD</keyword>
<comment type="cofactor">
    <cofactor evidence="1">
        <name>FAD</name>
        <dbReference type="ChEBI" id="CHEBI:57692"/>
    </cofactor>
</comment>
<dbReference type="PANTHER" id="PTHR42877:SF10">
    <property type="entry name" value="L-ORNITHINE N(5)-OXYGENASE"/>
    <property type="match status" value="1"/>
</dbReference>
<sequence length="501" mass="56217">MKDTGRDGSSVEEIDFIPIAIIGAGFSGIAAGCRIKEKLGFSQFKIFERMDGVGGVWRKQRYPGVACDIPAPLYSLSFAQSTGWSTLTPSGEEIQCYLDGVCKKYEMINNIQFNTEITDLNWEESSSRWKISGFRLQREKERELFSLYANVVIIAAGKFYSPNLANIPKLPGIDRFGGRIIHTLDWDDSLNLEGKDVIVVGSGCTAAQVVPSLLASPHNAGSVTQLMRSAPWVRPKFISERLMSMWEQYMPWLTRHIPFLAGITRMIIFVITESYYYLLFASSIGRTRFKRHVLRYIHREAPAEYHEILAPDCEVGCKRFVQDIAWYESLNDPRVHLTTANLKVFEENAVVLEDRHCGLEKRIPAQIVVLATGYDISTFYPSMSTTGRDGVELHRLWTERGGPQTYLGIAVDKFPNLFILGGPNSTNGHTSVLINIENGVGYLIQLLKPIIMGDISTCEVKTDACTRWTSKIQDASNGSVWKTGCSNWYISKTGWNGTAYP</sequence>
<gene>
    <name evidence="6" type="ORF">BGW36DRAFT_394240</name>
</gene>
<evidence type="ECO:0000256" key="4">
    <source>
        <dbReference type="ARBA" id="ARBA00022827"/>
    </source>
</evidence>
<dbReference type="Proteomes" id="UP001201262">
    <property type="component" value="Unassembled WGS sequence"/>
</dbReference>
<keyword evidence="5" id="KW-0560">Oxidoreductase</keyword>
<keyword evidence="6" id="KW-0503">Monooxygenase</keyword>
<evidence type="ECO:0000313" key="7">
    <source>
        <dbReference type="Proteomes" id="UP001201262"/>
    </source>
</evidence>
<keyword evidence="7" id="KW-1185">Reference proteome</keyword>
<comment type="similarity">
    <text evidence="2">Belongs to the FAD-binding monooxygenase family.</text>
</comment>
<dbReference type="InterPro" id="IPR036188">
    <property type="entry name" value="FAD/NAD-bd_sf"/>
</dbReference>
<reference evidence="6" key="1">
    <citation type="submission" date="2021-12" db="EMBL/GenBank/DDBJ databases">
        <title>Convergent genome expansion in fungi linked to evolution of root-endophyte symbiosis.</title>
        <authorList>
            <consortium name="DOE Joint Genome Institute"/>
            <person name="Ke Y.-H."/>
            <person name="Bonito G."/>
            <person name="Liao H.-L."/>
            <person name="Looney B."/>
            <person name="Rojas-Flechas A."/>
            <person name="Nash J."/>
            <person name="Hameed K."/>
            <person name="Schadt C."/>
            <person name="Martin F."/>
            <person name="Crous P.W."/>
            <person name="Miettinen O."/>
            <person name="Magnuson J.K."/>
            <person name="Labbe J."/>
            <person name="Jacobson D."/>
            <person name="Doktycz M.J."/>
            <person name="Veneault-Fourrey C."/>
            <person name="Kuo A."/>
            <person name="Mondo S."/>
            <person name="Calhoun S."/>
            <person name="Riley R."/>
            <person name="Ohm R."/>
            <person name="LaButti K."/>
            <person name="Andreopoulos B."/>
            <person name="Pangilinan J."/>
            <person name="Nolan M."/>
            <person name="Tritt A."/>
            <person name="Clum A."/>
            <person name="Lipzen A."/>
            <person name="Daum C."/>
            <person name="Barry K."/>
            <person name="Grigoriev I.V."/>
            <person name="Vilgalys R."/>
        </authorList>
    </citation>
    <scope>NUCLEOTIDE SEQUENCE</scope>
    <source>
        <strain evidence="6">PMI_201</strain>
    </source>
</reference>
<protein>
    <submittedName>
        <fullName evidence="6">Flavin-binding monooxygenase</fullName>
    </submittedName>
</protein>
<comment type="caution">
    <text evidence="6">The sequence shown here is derived from an EMBL/GenBank/DDBJ whole genome shotgun (WGS) entry which is preliminary data.</text>
</comment>
<dbReference type="RefSeq" id="XP_046077102.1">
    <property type="nucleotide sequence ID" value="XM_046217892.1"/>
</dbReference>
<dbReference type="InterPro" id="IPR020946">
    <property type="entry name" value="Flavin_mOase-like"/>
</dbReference>
<evidence type="ECO:0000313" key="6">
    <source>
        <dbReference type="EMBL" id="KAH8704084.1"/>
    </source>
</evidence>
<dbReference type="SUPFAM" id="SSF51905">
    <property type="entry name" value="FAD/NAD(P)-binding domain"/>
    <property type="match status" value="2"/>
</dbReference>
<dbReference type="PANTHER" id="PTHR42877">
    <property type="entry name" value="L-ORNITHINE N(5)-MONOOXYGENASE-RELATED"/>
    <property type="match status" value="1"/>
</dbReference>
<dbReference type="Pfam" id="PF13450">
    <property type="entry name" value="NAD_binding_8"/>
    <property type="match status" value="1"/>
</dbReference>
<dbReference type="GO" id="GO:0004499">
    <property type="term" value="F:N,N-dimethylaniline monooxygenase activity"/>
    <property type="evidence" value="ECO:0007669"/>
    <property type="project" value="InterPro"/>
</dbReference>
<dbReference type="GeneID" id="70248179"/>
<keyword evidence="3" id="KW-0285">Flavoprotein</keyword>
<evidence type="ECO:0000256" key="5">
    <source>
        <dbReference type="ARBA" id="ARBA00023002"/>
    </source>
</evidence>
<dbReference type="AlphaFoldDB" id="A0AAD4L0P2"/>
<dbReference type="EMBL" id="JAJTJA010000002">
    <property type="protein sequence ID" value="KAH8704084.1"/>
    <property type="molecule type" value="Genomic_DNA"/>
</dbReference>
<name>A0AAD4L0P2_9EURO</name>
<dbReference type="GO" id="GO:0050661">
    <property type="term" value="F:NADP binding"/>
    <property type="evidence" value="ECO:0007669"/>
    <property type="project" value="InterPro"/>
</dbReference>
<evidence type="ECO:0000256" key="3">
    <source>
        <dbReference type="ARBA" id="ARBA00022630"/>
    </source>
</evidence>
<accession>A0AAD4L0P2</accession>
<dbReference type="InterPro" id="IPR000960">
    <property type="entry name" value="Flavin_mOase"/>
</dbReference>
<dbReference type="PRINTS" id="PR00370">
    <property type="entry name" value="FMOXYGENASE"/>
</dbReference>
<dbReference type="PROSITE" id="PS51257">
    <property type="entry name" value="PROKAR_LIPOPROTEIN"/>
    <property type="match status" value="1"/>
</dbReference>
<dbReference type="Pfam" id="PF00743">
    <property type="entry name" value="FMO-like"/>
    <property type="match status" value="1"/>
</dbReference>
<proteinExistence type="inferred from homology"/>